<reference evidence="2" key="1">
    <citation type="journal article" date="2019" name="Int. J. Syst. Evol. Microbiol.">
        <title>The Global Catalogue of Microorganisms (GCM) 10K type strain sequencing project: providing services to taxonomists for standard genome sequencing and annotation.</title>
        <authorList>
            <consortium name="The Broad Institute Genomics Platform"/>
            <consortium name="The Broad Institute Genome Sequencing Center for Infectious Disease"/>
            <person name="Wu L."/>
            <person name="Ma J."/>
        </authorList>
    </citation>
    <scope>NUCLEOTIDE SEQUENCE [LARGE SCALE GENOMIC DNA]</scope>
    <source>
        <strain evidence="2">CGMCC 4.7304</strain>
    </source>
</reference>
<dbReference type="Proteomes" id="UP001596083">
    <property type="component" value="Unassembled WGS sequence"/>
</dbReference>
<evidence type="ECO:0000313" key="1">
    <source>
        <dbReference type="EMBL" id="MFC5724911.1"/>
    </source>
</evidence>
<name>A0ABW0Z7W0_9ACTN</name>
<comment type="caution">
    <text evidence="1">The sequence shown here is derived from an EMBL/GenBank/DDBJ whole genome shotgun (WGS) entry which is preliminary data.</text>
</comment>
<gene>
    <name evidence="1" type="ORF">ACFP1Z_32665</name>
</gene>
<evidence type="ECO:0008006" key="3">
    <source>
        <dbReference type="Google" id="ProtNLM"/>
    </source>
</evidence>
<protein>
    <recommendedName>
        <fullName evidence="3">Transposase</fullName>
    </recommendedName>
</protein>
<keyword evidence="2" id="KW-1185">Reference proteome</keyword>
<proteinExistence type="predicted"/>
<feature type="non-terminal residue" evidence="1">
    <location>
        <position position="60"/>
    </location>
</feature>
<sequence>MFVWAEALAVTGRRRSWAEGLRRCLRNAGMSAWQLADLLGVHEHDVTMDALPNQPLNVVL</sequence>
<accession>A0ABW0Z7W0</accession>
<dbReference type="EMBL" id="JBHSPB010000039">
    <property type="protein sequence ID" value="MFC5724911.1"/>
    <property type="molecule type" value="Genomic_DNA"/>
</dbReference>
<evidence type="ECO:0000313" key="2">
    <source>
        <dbReference type="Proteomes" id="UP001596083"/>
    </source>
</evidence>
<dbReference type="RefSeq" id="WP_390321536.1">
    <property type="nucleotide sequence ID" value="NZ_JBHSPB010000039.1"/>
</dbReference>
<organism evidence="1 2">
    <name type="scientific">Streptomyces gamaensis</name>
    <dbReference type="NCBI Taxonomy" id="1763542"/>
    <lineage>
        <taxon>Bacteria</taxon>
        <taxon>Bacillati</taxon>
        <taxon>Actinomycetota</taxon>
        <taxon>Actinomycetes</taxon>
        <taxon>Kitasatosporales</taxon>
        <taxon>Streptomycetaceae</taxon>
        <taxon>Streptomyces</taxon>
    </lineage>
</organism>